<evidence type="ECO:0000313" key="6">
    <source>
        <dbReference type="EMBL" id="GAA3930664.1"/>
    </source>
</evidence>
<dbReference type="Pfam" id="PF00534">
    <property type="entry name" value="Glycos_transf_1"/>
    <property type="match status" value="1"/>
</dbReference>
<evidence type="ECO:0000313" key="7">
    <source>
        <dbReference type="Proteomes" id="UP001501591"/>
    </source>
</evidence>
<keyword evidence="1" id="KW-0328">Glycosyltransferase</keyword>
<reference evidence="7" key="1">
    <citation type="journal article" date="2019" name="Int. J. Syst. Evol. Microbiol.">
        <title>The Global Catalogue of Microorganisms (GCM) 10K type strain sequencing project: providing services to taxonomists for standard genome sequencing and annotation.</title>
        <authorList>
            <consortium name="The Broad Institute Genomics Platform"/>
            <consortium name="The Broad Institute Genome Sequencing Center for Infectious Disease"/>
            <person name="Wu L."/>
            <person name="Ma J."/>
        </authorList>
    </citation>
    <scope>NUCLEOTIDE SEQUENCE [LARGE SCALE GENOMIC DNA]</scope>
    <source>
        <strain evidence="7">JCM 17024</strain>
    </source>
</reference>
<keyword evidence="7" id="KW-1185">Reference proteome</keyword>
<evidence type="ECO:0000256" key="1">
    <source>
        <dbReference type="ARBA" id="ARBA00022676"/>
    </source>
</evidence>
<evidence type="ECO:0000256" key="2">
    <source>
        <dbReference type="ARBA" id="ARBA00022679"/>
    </source>
</evidence>
<dbReference type="PANTHER" id="PTHR45947:SF13">
    <property type="entry name" value="TRANSFERASE"/>
    <property type="match status" value="1"/>
</dbReference>
<evidence type="ECO:0000256" key="3">
    <source>
        <dbReference type="SAM" id="MobiDB-lite"/>
    </source>
</evidence>
<dbReference type="Gene3D" id="3.40.50.2000">
    <property type="entry name" value="Glycogen Phosphorylase B"/>
    <property type="match status" value="2"/>
</dbReference>
<feature type="domain" description="Glycosyltransferase subfamily 4-like N-terminal" evidence="5">
    <location>
        <begin position="37"/>
        <end position="202"/>
    </location>
</feature>
<dbReference type="InterPro" id="IPR001296">
    <property type="entry name" value="Glyco_trans_1"/>
</dbReference>
<dbReference type="EMBL" id="BAABCP010000001">
    <property type="protein sequence ID" value="GAA3930664.1"/>
    <property type="molecule type" value="Genomic_DNA"/>
</dbReference>
<evidence type="ECO:0000259" key="5">
    <source>
        <dbReference type="Pfam" id="PF13439"/>
    </source>
</evidence>
<organism evidence="6 7">
    <name type="scientific">Microbacterium soli</name>
    <dbReference type="NCBI Taxonomy" id="446075"/>
    <lineage>
        <taxon>Bacteria</taxon>
        <taxon>Bacillati</taxon>
        <taxon>Actinomycetota</taxon>
        <taxon>Actinomycetes</taxon>
        <taxon>Micrococcales</taxon>
        <taxon>Microbacteriaceae</taxon>
        <taxon>Microbacterium</taxon>
    </lineage>
</organism>
<dbReference type="PANTHER" id="PTHR45947">
    <property type="entry name" value="SULFOQUINOVOSYL TRANSFERASE SQD2"/>
    <property type="match status" value="1"/>
</dbReference>
<accession>A0ABP7MUW4</accession>
<feature type="region of interest" description="Disordered" evidence="3">
    <location>
        <begin position="377"/>
        <end position="396"/>
    </location>
</feature>
<proteinExistence type="predicted"/>
<dbReference type="CDD" id="cd03801">
    <property type="entry name" value="GT4_PimA-like"/>
    <property type="match status" value="1"/>
</dbReference>
<dbReference type="InterPro" id="IPR050194">
    <property type="entry name" value="Glycosyltransferase_grp1"/>
</dbReference>
<comment type="caution">
    <text evidence="6">The sequence shown here is derived from an EMBL/GenBank/DDBJ whole genome shotgun (WGS) entry which is preliminary data.</text>
</comment>
<evidence type="ECO:0008006" key="8">
    <source>
        <dbReference type="Google" id="ProtNLM"/>
    </source>
</evidence>
<dbReference type="InterPro" id="IPR028098">
    <property type="entry name" value="Glyco_trans_4-like_N"/>
</dbReference>
<sequence length="396" mass="43910">MRTAHIADISSADPSGGGAEIMFDITQRAACQLGYSVAALTAEPRRNPLSYVYSLRNRRRAKRFLQETRPDVVHVQNYYHFHSPSILSAIRTYKRSHPEVRVVFTAHDYHLICPNSGFQHFTRTGAVHYDVDKPRIRLWHNFDARSRAYSLLKLLQHMVAYRLLKLQNVFDVIISPSELVARAFRAAGITADIKVIRNPVDVPGPSPVAGSGLVFLNRLKPEKGLIPFITALEKEHVECTIDVYGDGPEKDSLINLANSCTSVRVTVHGHIPHAEVPYALARHQALVYPSTWIENAPMAVIEAASLGLSLVVPHWGGVLEMAELAEYQHAFDPASSRSIAQSVAAALNDPHPNRLRDPRPFELQTYVNAIQRTYDPDARHSVPMTGAPGVDGSTAS</sequence>
<gene>
    <name evidence="6" type="ORF">GCM10022383_06610</name>
</gene>
<protein>
    <recommendedName>
        <fullName evidence="8">D-inositol 3-phosphate glycosyltransferase</fullName>
    </recommendedName>
</protein>
<dbReference type="SUPFAM" id="SSF53756">
    <property type="entry name" value="UDP-Glycosyltransferase/glycogen phosphorylase"/>
    <property type="match status" value="1"/>
</dbReference>
<dbReference type="Proteomes" id="UP001501591">
    <property type="component" value="Unassembled WGS sequence"/>
</dbReference>
<dbReference type="Pfam" id="PF13439">
    <property type="entry name" value="Glyco_transf_4"/>
    <property type="match status" value="1"/>
</dbReference>
<feature type="domain" description="Glycosyl transferase family 1" evidence="4">
    <location>
        <begin position="213"/>
        <end position="352"/>
    </location>
</feature>
<name>A0ABP7MUW4_9MICO</name>
<keyword evidence="2" id="KW-0808">Transferase</keyword>
<evidence type="ECO:0000259" key="4">
    <source>
        <dbReference type="Pfam" id="PF00534"/>
    </source>
</evidence>